<proteinExistence type="predicted"/>
<organism evidence="1 2">
    <name type="scientific">Profundibacter amoris</name>
    <dbReference type="NCBI Taxonomy" id="2171755"/>
    <lineage>
        <taxon>Bacteria</taxon>
        <taxon>Pseudomonadati</taxon>
        <taxon>Pseudomonadota</taxon>
        <taxon>Alphaproteobacteria</taxon>
        <taxon>Rhodobacterales</taxon>
        <taxon>Paracoccaceae</taxon>
        <taxon>Profundibacter</taxon>
    </lineage>
</organism>
<reference evidence="1 2" key="1">
    <citation type="submission" date="2018-09" db="EMBL/GenBank/DDBJ databases">
        <title>Profundibacter amoris BAR1 gen. nov., sp. nov., a new member of the Roseobacter clade isolated at Lokis Castle Vent Field on the Arctic Mid-Oceanic Ridge.</title>
        <authorList>
            <person name="Le Moine Bauer S."/>
            <person name="Sjoeberg A.G."/>
            <person name="L'Haridon S."/>
            <person name="Stokke R."/>
            <person name="Roalkvam I."/>
            <person name="Steen I.H."/>
            <person name="Dahle H."/>
        </authorList>
    </citation>
    <scope>NUCLEOTIDE SEQUENCE [LARGE SCALE GENOMIC DNA]</scope>
    <source>
        <strain evidence="1 2">BAR1</strain>
    </source>
</reference>
<keyword evidence="2" id="KW-1185">Reference proteome</keyword>
<dbReference type="AlphaFoldDB" id="A0A347UE26"/>
<dbReference type="Proteomes" id="UP000261704">
    <property type="component" value="Chromosome"/>
</dbReference>
<protein>
    <submittedName>
        <fullName evidence="1">Uncharacterized protein</fullName>
    </submittedName>
</protein>
<name>A0A347UE26_9RHOB</name>
<evidence type="ECO:0000313" key="1">
    <source>
        <dbReference type="EMBL" id="AXX97104.1"/>
    </source>
</evidence>
<sequence length="61" mass="6520">MSRLIGFPAFIGRTEAAFAVAIAFGPVDEFNLVRHAQGSGLGLSFAAYWSQGLTNTHSFES</sequence>
<accession>A0A347UE26</accession>
<dbReference type="KEGG" id="pamo:BAR1_03655"/>
<evidence type="ECO:0000313" key="2">
    <source>
        <dbReference type="Proteomes" id="UP000261704"/>
    </source>
</evidence>
<gene>
    <name evidence="1" type="ORF">BAR1_03655</name>
</gene>
<dbReference type="EMBL" id="CP032125">
    <property type="protein sequence ID" value="AXX97104.1"/>
    <property type="molecule type" value="Genomic_DNA"/>
</dbReference>